<dbReference type="PANTHER" id="PTHR16024">
    <property type="entry name" value="XK-RELATED PROTEIN"/>
    <property type="match status" value="1"/>
</dbReference>
<feature type="transmembrane region" description="Helical" evidence="7">
    <location>
        <begin position="62"/>
        <end position="85"/>
    </location>
</feature>
<feature type="transmembrane region" description="Helical" evidence="7">
    <location>
        <begin position="372"/>
        <end position="398"/>
    </location>
</feature>
<feature type="transmembrane region" description="Helical" evidence="7">
    <location>
        <begin position="347"/>
        <end position="366"/>
    </location>
</feature>
<feature type="transmembrane region" description="Helical" evidence="7">
    <location>
        <begin position="262"/>
        <end position="282"/>
    </location>
</feature>
<feature type="region of interest" description="Disordered" evidence="8">
    <location>
        <begin position="415"/>
        <end position="434"/>
    </location>
</feature>
<keyword evidence="3" id="KW-1003">Cell membrane</keyword>
<organism evidence="9 10">
    <name type="scientific">Limulus polyphemus</name>
    <name type="common">Atlantic horseshoe crab</name>
    <dbReference type="NCBI Taxonomy" id="6850"/>
    <lineage>
        <taxon>Eukaryota</taxon>
        <taxon>Metazoa</taxon>
        <taxon>Ecdysozoa</taxon>
        <taxon>Arthropoda</taxon>
        <taxon>Chelicerata</taxon>
        <taxon>Merostomata</taxon>
        <taxon>Xiphosura</taxon>
        <taxon>Limulidae</taxon>
        <taxon>Limulus</taxon>
    </lineage>
</organism>
<feature type="transmembrane region" description="Helical" evidence="7">
    <location>
        <begin position="288"/>
        <end position="306"/>
    </location>
</feature>
<dbReference type="RefSeq" id="XP_022244796.1">
    <property type="nucleotide sequence ID" value="XM_022389088.1"/>
</dbReference>
<accession>A0ABM1B925</accession>
<feature type="transmembrane region" description="Helical" evidence="7">
    <location>
        <begin position="222"/>
        <end position="242"/>
    </location>
</feature>
<evidence type="ECO:0000256" key="7">
    <source>
        <dbReference type="RuleBase" id="RU910716"/>
    </source>
</evidence>
<evidence type="ECO:0000313" key="11">
    <source>
        <dbReference type="RefSeq" id="XP_022244796.1"/>
    </source>
</evidence>
<keyword evidence="5 7" id="KW-1133">Transmembrane helix</keyword>
<dbReference type="RefSeq" id="XP_013777293.1">
    <property type="nucleotide sequence ID" value="XM_013921839.2"/>
</dbReference>
<evidence type="ECO:0000256" key="8">
    <source>
        <dbReference type="SAM" id="MobiDB-lite"/>
    </source>
</evidence>
<evidence type="ECO:0000256" key="1">
    <source>
        <dbReference type="ARBA" id="ARBA00004651"/>
    </source>
</evidence>
<gene>
    <name evidence="10 11" type="primary">LOC106461971</name>
</gene>
<dbReference type="InterPro" id="IPR050895">
    <property type="entry name" value="XK-related_scramblase"/>
</dbReference>
<dbReference type="InterPro" id="IPR018629">
    <property type="entry name" value="XK-rel"/>
</dbReference>
<dbReference type="Pfam" id="PF09815">
    <property type="entry name" value="XK-related"/>
    <property type="match status" value="1"/>
</dbReference>
<sequence>MAHLNSASGCQNSVENDMKMESIEMANGSDRTPTQCDVASSETPDAIPSDDNLKFTIFDCVLLLWCLGSFVFDTGSDLVMCFLHYHNGDMWYFGLTVTFVVVPALTMTGFSLRWYLLDENNQEMTPVSRAQWIVRFVFLILQLGPIIRYIDTLWYGFKVRASSRKEALKEVRDYYCKMVYEDSDAAMLRLFECYMESAPQLVLQLFIQAKNPYPLQPHWKTIVPWFSILFSLISLATSLVSYQSALRRSLPDKSDLSRIGKVGMFFWRFFVIASRVVALSLFASYSPVALAVFCVIHWLAMTGWIISMKTNFYDNKYEEYMYDAVLGVQFIFCYFNPVDRPTRYRYAIYYFITFVENTTLMFIWYAHSDPEIWYRVVALCLHFTSFPVGIMFMLIYYLRCHPTRSIEIWRSKEKRCPPQQNPHSLEEQENLNPSDQKLEVSEYCEKKNDTKEEFVPQKENLNVPLKENDVVIQELPSQNNLLQTEIRPILEQDTHKTTQV</sequence>
<feature type="transmembrane region" description="Helical" evidence="7">
    <location>
        <begin position="91"/>
        <end position="112"/>
    </location>
</feature>
<dbReference type="PANTHER" id="PTHR16024:SF6">
    <property type="entry name" value="XK-RELATED PROTEIN"/>
    <property type="match status" value="1"/>
</dbReference>
<keyword evidence="6 7" id="KW-0472">Membrane</keyword>
<name>A0ABM1B925_LIMPO</name>
<comment type="similarity">
    <text evidence="2 7">Belongs to the XK family.</text>
</comment>
<comment type="subcellular location">
    <subcellularLocation>
        <location evidence="1">Cell membrane</location>
        <topology evidence="1">Multi-pass membrane protein</topology>
    </subcellularLocation>
    <subcellularLocation>
        <location evidence="7">Membrane</location>
        <topology evidence="7">Multi-pass membrane protein</topology>
    </subcellularLocation>
</comment>
<reference evidence="10 11" key="1">
    <citation type="submission" date="2025-05" db="UniProtKB">
        <authorList>
            <consortium name="RefSeq"/>
        </authorList>
    </citation>
    <scope>IDENTIFICATION</scope>
    <source>
        <tissue evidence="10 11">Muscle</tissue>
    </source>
</reference>
<evidence type="ECO:0000256" key="3">
    <source>
        <dbReference type="ARBA" id="ARBA00022475"/>
    </source>
</evidence>
<evidence type="ECO:0000256" key="2">
    <source>
        <dbReference type="ARBA" id="ARBA00008789"/>
    </source>
</evidence>
<feature type="transmembrane region" description="Helical" evidence="7">
    <location>
        <begin position="132"/>
        <end position="150"/>
    </location>
</feature>
<protein>
    <recommendedName>
        <fullName evidence="7">XK-related protein</fullName>
    </recommendedName>
</protein>
<dbReference type="GeneID" id="106461971"/>
<keyword evidence="9" id="KW-1185">Reference proteome</keyword>
<evidence type="ECO:0000256" key="4">
    <source>
        <dbReference type="ARBA" id="ARBA00022692"/>
    </source>
</evidence>
<evidence type="ECO:0000313" key="9">
    <source>
        <dbReference type="Proteomes" id="UP000694941"/>
    </source>
</evidence>
<dbReference type="Proteomes" id="UP000694941">
    <property type="component" value="Unplaced"/>
</dbReference>
<proteinExistence type="inferred from homology"/>
<evidence type="ECO:0000256" key="6">
    <source>
        <dbReference type="ARBA" id="ARBA00023136"/>
    </source>
</evidence>
<keyword evidence="4 7" id="KW-0812">Transmembrane</keyword>
<evidence type="ECO:0000313" key="10">
    <source>
        <dbReference type="RefSeq" id="XP_013777293.1"/>
    </source>
</evidence>
<evidence type="ECO:0000256" key="5">
    <source>
        <dbReference type="ARBA" id="ARBA00022989"/>
    </source>
</evidence>